<comment type="similarity">
    <text evidence="4">Belongs to the queuine tRNA-ribosyltransferase family.</text>
</comment>
<keyword evidence="4" id="KW-0479">Metal-binding</keyword>
<feature type="binding site" evidence="4">
    <location>
        <position position="312"/>
    </location>
    <ligand>
        <name>Zn(2+)</name>
        <dbReference type="ChEBI" id="CHEBI:29105"/>
    </ligand>
</feature>
<dbReference type="NCBIfam" id="TIGR00430">
    <property type="entry name" value="Q_tRNA_tgt"/>
    <property type="match status" value="1"/>
</dbReference>
<keyword evidence="4" id="KW-0671">Queuosine biosynthesis</keyword>
<feature type="binding site" evidence="4">
    <location>
        <position position="343"/>
    </location>
    <ligand>
        <name>Zn(2+)</name>
        <dbReference type="ChEBI" id="CHEBI:29105"/>
    </ligand>
</feature>
<feature type="binding site" evidence="4">
    <location>
        <position position="317"/>
    </location>
    <ligand>
        <name>Zn(2+)</name>
        <dbReference type="ChEBI" id="CHEBI:29105"/>
    </ligand>
</feature>
<accession>A0ABT0TUM0</accession>
<evidence type="ECO:0000256" key="4">
    <source>
        <dbReference type="HAMAP-Rule" id="MF_00168"/>
    </source>
</evidence>
<proteinExistence type="inferred from homology"/>
<gene>
    <name evidence="4 6" type="primary">tgt</name>
    <name evidence="6" type="ORF">NCR95_05530</name>
</gene>
<dbReference type="Pfam" id="PF01702">
    <property type="entry name" value="TGT"/>
    <property type="match status" value="1"/>
</dbReference>
<feature type="domain" description="tRNA-guanine(15) transglycosylase-like" evidence="5">
    <location>
        <begin position="11"/>
        <end position="375"/>
    </location>
</feature>
<evidence type="ECO:0000313" key="7">
    <source>
        <dbReference type="Proteomes" id="UP001057522"/>
    </source>
</evidence>
<dbReference type="EC" id="2.4.2.29" evidence="4"/>
<dbReference type="Proteomes" id="UP001057522">
    <property type="component" value="Unassembled WGS sequence"/>
</dbReference>
<sequence>MEFNLQNIDGKARAGILKLAHGEIQTPIFMPVGTQACVKALDFNDLLALNAPIILGNTYHLYLRPGSEVIKQLGGLHHFSQFPRNFLTDSGGFQAFSLSDNVKVSDEGILFKSHIDGSKHFFTPQKVLEIQYDLNSDIMMILDDLVGLPASKGRILKSINRTSKWANEAITFHNAQKIQAREQGREWTNHIFAINQGGTDREFREISARDLTSMADFDGYAIGGLAVGEPNELMYETLEFTTPLLPKDKPRYLMGVGTPQDIIEAIARGVDMFDCVMPTRNARNGTIFTHFGKLSIKSSRFKLDAMPLDSKCQCYTCQNFSKAYLHHLFRAGEMTYFRLASIHNLAYYLDLAREAREAILKGEFQDFYQNFYSNLEN</sequence>
<dbReference type="InterPro" id="IPR036511">
    <property type="entry name" value="TGT-like_sf"/>
</dbReference>
<name>A0ABT0TUM0_9HELI</name>
<dbReference type="Gene3D" id="3.20.20.105">
    <property type="entry name" value="Queuine tRNA-ribosyltransferase-like"/>
    <property type="match status" value="1"/>
</dbReference>
<dbReference type="HAMAP" id="MF_00168">
    <property type="entry name" value="Q_tRNA_Tgt"/>
    <property type="match status" value="1"/>
</dbReference>
<feature type="region of interest" description="RNA binding; important for wobble base 34 recognition" evidence="4">
    <location>
        <begin position="279"/>
        <end position="283"/>
    </location>
</feature>
<comment type="catalytic activity">
    <reaction evidence="4">
        <text>7-aminomethyl-7-carbaguanine + guanosine(34) in tRNA = 7-aminomethyl-7-carbaguanosine(34) in tRNA + guanine</text>
        <dbReference type="Rhea" id="RHEA:24104"/>
        <dbReference type="Rhea" id="RHEA-COMP:10341"/>
        <dbReference type="Rhea" id="RHEA-COMP:10342"/>
        <dbReference type="ChEBI" id="CHEBI:16235"/>
        <dbReference type="ChEBI" id="CHEBI:58703"/>
        <dbReference type="ChEBI" id="CHEBI:74269"/>
        <dbReference type="ChEBI" id="CHEBI:82833"/>
        <dbReference type="EC" id="2.4.2.29"/>
    </reaction>
</comment>
<evidence type="ECO:0000256" key="1">
    <source>
        <dbReference type="ARBA" id="ARBA00022676"/>
    </source>
</evidence>
<evidence type="ECO:0000256" key="2">
    <source>
        <dbReference type="ARBA" id="ARBA00022679"/>
    </source>
</evidence>
<organism evidence="6 7">
    <name type="scientific">Helicobacter colisuis</name>
    <dbReference type="NCBI Taxonomy" id="2949739"/>
    <lineage>
        <taxon>Bacteria</taxon>
        <taxon>Pseudomonadati</taxon>
        <taxon>Campylobacterota</taxon>
        <taxon>Epsilonproteobacteria</taxon>
        <taxon>Campylobacterales</taxon>
        <taxon>Helicobacteraceae</taxon>
        <taxon>Helicobacter</taxon>
    </lineage>
</organism>
<evidence type="ECO:0000256" key="3">
    <source>
        <dbReference type="ARBA" id="ARBA00022694"/>
    </source>
</evidence>
<dbReference type="NCBIfam" id="TIGR00449">
    <property type="entry name" value="tgt_general"/>
    <property type="match status" value="1"/>
</dbReference>
<protein>
    <recommendedName>
        <fullName evidence="4">Queuine tRNA-ribosyltransferase</fullName>
        <ecNumber evidence="4">2.4.2.29</ecNumber>
    </recommendedName>
    <alternativeName>
        <fullName evidence="4">Guanine insertion enzyme</fullName>
    </alternativeName>
    <alternativeName>
        <fullName evidence="4">tRNA-guanine transglycosylase</fullName>
    </alternativeName>
</protein>
<feature type="region of interest" description="RNA binding" evidence="4">
    <location>
        <begin position="255"/>
        <end position="261"/>
    </location>
</feature>
<feature type="binding site" evidence="4">
    <location>
        <begin position="89"/>
        <end position="93"/>
    </location>
    <ligand>
        <name>substrate</name>
    </ligand>
</feature>
<dbReference type="PANTHER" id="PTHR46499:SF1">
    <property type="entry name" value="QUEUINE TRNA-RIBOSYLTRANSFERASE"/>
    <property type="match status" value="1"/>
</dbReference>
<keyword evidence="4" id="KW-0862">Zinc</keyword>
<dbReference type="SUPFAM" id="SSF51713">
    <property type="entry name" value="tRNA-guanine transglycosylase"/>
    <property type="match status" value="1"/>
</dbReference>
<dbReference type="GO" id="GO:0016757">
    <property type="term" value="F:glycosyltransferase activity"/>
    <property type="evidence" value="ECO:0007669"/>
    <property type="project" value="UniProtKB-KW"/>
</dbReference>
<feature type="binding site" evidence="4">
    <location>
        <position position="224"/>
    </location>
    <ligand>
        <name>substrate</name>
    </ligand>
</feature>
<evidence type="ECO:0000259" key="5">
    <source>
        <dbReference type="Pfam" id="PF01702"/>
    </source>
</evidence>
<dbReference type="InterPro" id="IPR004803">
    <property type="entry name" value="TGT"/>
</dbReference>
<dbReference type="PANTHER" id="PTHR46499">
    <property type="entry name" value="QUEUINE TRNA-RIBOSYLTRANSFERASE"/>
    <property type="match status" value="1"/>
</dbReference>
<keyword evidence="1 4" id="KW-0328">Glycosyltransferase</keyword>
<keyword evidence="7" id="KW-1185">Reference proteome</keyword>
<comment type="function">
    <text evidence="4">Catalyzes the base-exchange of a guanine (G) residue with the queuine precursor 7-aminomethyl-7-deazaguanine (PreQ1) at position 34 (anticodon wobble position) in tRNAs with GU(N) anticodons (tRNA-Asp, -Asn, -His and -Tyr). Catalysis occurs through a double-displacement mechanism. The nucleophile active site attacks the C1' of nucleotide 34 to detach the guanine base from the RNA, forming a covalent enzyme-RNA intermediate. The proton acceptor active site deprotonates the incoming PreQ1, allowing a nucleophilic attack on the C1' of the ribose to form the product. After dissociation, two additional enzymatic reactions on the tRNA convert PreQ1 to queuine (Q), resulting in the hypermodified nucleoside queuosine (7-(((4,5-cis-dihydroxy-2-cyclopenten-1-yl)amino)methyl)-7-deazaguanosine).</text>
</comment>
<feature type="binding site" evidence="4">
    <location>
        <position position="314"/>
    </location>
    <ligand>
        <name>Zn(2+)</name>
        <dbReference type="ChEBI" id="CHEBI:29105"/>
    </ligand>
</feature>
<feature type="active site" description="Nucleophile" evidence="4">
    <location>
        <position position="274"/>
    </location>
</feature>
<dbReference type="InterPro" id="IPR050076">
    <property type="entry name" value="ArchSynthase1/Queuine_TRR"/>
</dbReference>
<comment type="caution">
    <text evidence="6">The sequence shown here is derived from an EMBL/GenBank/DDBJ whole genome shotgun (WGS) entry which is preliminary data.</text>
</comment>
<feature type="binding site" evidence="4">
    <location>
        <position position="143"/>
    </location>
    <ligand>
        <name>substrate</name>
    </ligand>
</feature>
<comment type="cofactor">
    <cofactor evidence="4">
        <name>Zn(2+)</name>
        <dbReference type="ChEBI" id="CHEBI:29105"/>
    </cofactor>
    <text evidence="4">Binds 1 zinc ion per subunit.</text>
</comment>
<reference evidence="6" key="1">
    <citation type="submission" date="2022-06" db="EMBL/GenBank/DDBJ databases">
        <title>Helicobacter colisuis sp. nov.</title>
        <authorList>
            <person name="Papic B."/>
            <person name="Gruntar I."/>
        </authorList>
    </citation>
    <scope>NUCLEOTIDE SEQUENCE</scope>
    <source>
        <strain evidence="6">11154-15</strain>
    </source>
</reference>
<feature type="binding site" evidence="4">
    <location>
        <position position="196"/>
    </location>
    <ligand>
        <name>substrate</name>
    </ligand>
</feature>
<feature type="active site" description="Proton acceptor" evidence="4">
    <location>
        <position position="89"/>
    </location>
</feature>
<comment type="pathway">
    <text evidence="4">tRNA modification; tRNA-queuosine biosynthesis.</text>
</comment>
<dbReference type="RefSeq" id="WP_250604378.1">
    <property type="nucleotide sequence ID" value="NZ_JAMOKX010000004.1"/>
</dbReference>
<dbReference type="InterPro" id="IPR002616">
    <property type="entry name" value="tRNA_ribo_trans-like"/>
</dbReference>
<dbReference type="EMBL" id="JAMOKX010000004">
    <property type="protein sequence ID" value="MCL9819626.1"/>
    <property type="molecule type" value="Genomic_DNA"/>
</dbReference>
<keyword evidence="3 4" id="KW-0819">tRNA processing</keyword>
<comment type="subunit">
    <text evidence="4">Homodimer. Within each dimer, one monomer is responsible for RNA recognition and catalysis, while the other monomer binds to the replacement base PreQ1.</text>
</comment>
<keyword evidence="2 4" id="KW-0808">Transferase</keyword>
<evidence type="ECO:0000313" key="6">
    <source>
        <dbReference type="EMBL" id="MCL9819626.1"/>
    </source>
</evidence>